<name>A0AA39DNQ4_VITRO</name>
<comment type="caution">
    <text evidence="1">The sequence shown here is derived from an EMBL/GenBank/DDBJ whole genome shotgun (WGS) entry which is preliminary data.</text>
</comment>
<accession>A0AA39DNQ4</accession>
<reference evidence="1 2" key="1">
    <citation type="journal article" date="2023" name="BMC Biotechnol.">
        <title>Vitis rotundifolia cv Carlos genome sequencing.</title>
        <authorList>
            <person name="Huff M."/>
            <person name="Hulse-Kemp A."/>
            <person name="Scheffler B."/>
            <person name="Youngblood R."/>
            <person name="Simpson S."/>
            <person name="Babiker E."/>
            <person name="Staton M."/>
        </authorList>
    </citation>
    <scope>NUCLEOTIDE SEQUENCE [LARGE SCALE GENOMIC DNA]</scope>
    <source>
        <tissue evidence="1">Leaf</tissue>
    </source>
</reference>
<keyword evidence="2" id="KW-1185">Reference proteome</keyword>
<sequence length="74" mass="8336">MNPPAALYSLSMLRNEGGYRMWQGLEAIFGDVGMDEVDDVWPDGGLHDIRERDGFAAVYGHIQLRHLNCDERAS</sequence>
<protein>
    <submittedName>
        <fullName evidence="1">Uncharacterized protein</fullName>
    </submittedName>
</protein>
<evidence type="ECO:0000313" key="2">
    <source>
        <dbReference type="Proteomes" id="UP001168098"/>
    </source>
</evidence>
<proteinExistence type="predicted"/>
<dbReference type="Proteomes" id="UP001168098">
    <property type="component" value="Unassembled WGS sequence"/>
</dbReference>
<gene>
    <name evidence="1" type="ORF">PVL29_012978</name>
</gene>
<organism evidence="1 2">
    <name type="scientific">Vitis rotundifolia</name>
    <name type="common">Muscadine grape</name>
    <dbReference type="NCBI Taxonomy" id="103349"/>
    <lineage>
        <taxon>Eukaryota</taxon>
        <taxon>Viridiplantae</taxon>
        <taxon>Streptophyta</taxon>
        <taxon>Embryophyta</taxon>
        <taxon>Tracheophyta</taxon>
        <taxon>Spermatophyta</taxon>
        <taxon>Magnoliopsida</taxon>
        <taxon>eudicotyledons</taxon>
        <taxon>Gunneridae</taxon>
        <taxon>Pentapetalae</taxon>
        <taxon>rosids</taxon>
        <taxon>Vitales</taxon>
        <taxon>Vitaceae</taxon>
        <taxon>Viteae</taxon>
        <taxon>Vitis</taxon>
    </lineage>
</organism>
<dbReference type="EMBL" id="JARBHA010000010">
    <property type="protein sequence ID" value="KAJ9690594.1"/>
    <property type="molecule type" value="Genomic_DNA"/>
</dbReference>
<evidence type="ECO:0000313" key="1">
    <source>
        <dbReference type="EMBL" id="KAJ9690594.1"/>
    </source>
</evidence>
<dbReference type="AlphaFoldDB" id="A0AA39DNQ4"/>